<dbReference type="EMBL" id="JAYMYS010000003">
    <property type="protein sequence ID" value="KAK7398914.1"/>
    <property type="molecule type" value="Genomic_DNA"/>
</dbReference>
<name>A0AAN9SQF5_PSOTE</name>
<organism evidence="1 2">
    <name type="scientific">Psophocarpus tetragonolobus</name>
    <name type="common">Winged bean</name>
    <name type="synonym">Dolichos tetragonolobus</name>
    <dbReference type="NCBI Taxonomy" id="3891"/>
    <lineage>
        <taxon>Eukaryota</taxon>
        <taxon>Viridiplantae</taxon>
        <taxon>Streptophyta</taxon>
        <taxon>Embryophyta</taxon>
        <taxon>Tracheophyta</taxon>
        <taxon>Spermatophyta</taxon>
        <taxon>Magnoliopsida</taxon>
        <taxon>eudicotyledons</taxon>
        <taxon>Gunneridae</taxon>
        <taxon>Pentapetalae</taxon>
        <taxon>rosids</taxon>
        <taxon>fabids</taxon>
        <taxon>Fabales</taxon>
        <taxon>Fabaceae</taxon>
        <taxon>Papilionoideae</taxon>
        <taxon>50 kb inversion clade</taxon>
        <taxon>NPAAA clade</taxon>
        <taxon>indigoferoid/millettioid clade</taxon>
        <taxon>Phaseoleae</taxon>
        <taxon>Psophocarpus</taxon>
    </lineage>
</organism>
<comment type="caution">
    <text evidence="1">The sequence shown here is derived from an EMBL/GenBank/DDBJ whole genome shotgun (WGS) entry which is preliminary data.</text>
</comment>
<dbReference type="AlphaFoldDB" id="A0AAN9SQF5"/>
<protein>
    <submittedName>
        <fullName evidence="1">Uncharacterized protein</fullName>
    </submittedName>
</protein>
<reference evidence="1 2" key="1">
    <citation type="submission" date="2024-01" db="EMBL/GenBank/DDBJ databases">
        <title>The genomes of 5 underutilized Papilionoideae crops provide insights into root nodulation and disease resistanc.</title>
        <authorList>
            <person name="Jiang F."/>
        </authorList>
    </citation>
    <scope>NUCLEOTIDE SEQUENCE [LARGE SCALE GENOMIC DNA]</scope>
    <source>
        <strain evidence="1">DUOXIRENSHENG_FW03</strain>
        <tissue evidence="1">Leaves</tissue>
    </source>
</reference>
<gene>
    <name evidence="1" type="ORF">VNO78_10088</name>
</gene>
<sequence length="98" mass="11078">MARNQALLCRRRSIIFVGDDGHIADIPLGFKLSVVDNDFWVSSNGVFAIGFFNIPDQHNQFSVGIRFNSKYIPYSQQIAVWIVCGHDTIGNMSYYSLC</sequence>
<keyword evidence="2" id="KW-1185">Reference proteome</keyword>
<evidence type="ECO:0000313" key="1">
    <source>
        <dbReference type="EMBL" id="KAK7398914.1"/>
    </source>
</evidence>
<evidence type="ECO:0000313" key="2">
    <source>
        <dbReference type="Proteomes" id="UP001386955"/>
    </source>
</evidence>
<accession>A0AAN9SQF5</accession>
<proteinExistence type="predicted"/>
<dbReference type="Proteomes" id="UP001386955">
    <property type="component" value="Unassembled WGS sequence"/>
</dbReference>